<feature type="compositionally biased region" description="Basic and acidic residues" evidence="1">
    <location>
        <begin position="280"/>
        <end position="292"/>
    </location>
</feature>
<dbReference type="AlphaFoldDB" id="A0A422NC51"/>
<evidence type="ECO:0000256" key="1">
    <source>
        <dbReference type="SAM" id="MobiDB-lite"/>
    </source>
</evidence>
<dbReference type="InterPro" id="IPR035892">
    <property type="entry name" value="C2_domain_sf"/>
</dbReference>
<dbReference type="Gene3D" id="3.30.530.20">
    <property type="match status" value="1"/>
</dbReference>
<dbReference type="RefSeq" id="XP_029237273.1">
    <property type="nucleotide sequence ID" value="XM_029382914.1"/>
</dbReference>
<gene>
    <name evidence="3" type="ORF">TraAM80_06057</name>
</gene>
<dbReference type="InterPro" id="IPR023393">
    <property type="entry name" value="START-like_dom_sf"/>
</dbReference>
<organism evidence="3 4">
    <name type="scientific">Trypanosoma rangeli</name>
    <dbReference type="NCBI Taxonomy" id="5698"/>
    <lineage>
        <taxon>Eukaryota</taxon>
        <taxon>Discoba</taxon>
        <taxon>Euglenozoa</taxon>
        <taxon>Kinetoplastea</taxon>
        <taxon>Metakinetoplastina</taxon>
        <taxon>Trypanosomatida</taxon>
        <taxon>Trypanosomatidae</taxon>
        <taxon>Trypanosoma</taxon>
        <taxon>Herpetosoma</taxon>
    </lineage>
</organism>
<feature type="region of interest" description="Disordered" evidence="1">
    <location>
        <begin position="637"/>
        <end position="676"/>
    </location>
</feature>
<dbReference type="CDD" id="cd00030">
    <property type="entry name" value="C2"/>
    <property type="match status" value="1"/>
</dbReference>
<dbReference type="Proteomes" id="UP000283634">
    <property type="component" value="Unassembled WGS sequence"/>
</dbReference>
<dbReference type="OrthoDB" id="252462at2759"/>
<dbReference type="InterPro" id="IPR000008">
    <property type="entry name" value="C2_dom"/>
</dbReference>
<feature type="compositionally biased region" description="Polar residues" evidence="1">
    <location>
        <begin position="268"/>
        <end position="277"/>
    </location>
</feature>
<accession>A0A422NC51</accession>
<dbReference type="GeneID" id="40329990"/>
<protein>
    <recommendedName>
        <fullName evidence="2">C2 domain-containing protein</fullName>
    </recommendedName>
</protein>
<keyword evidence="4" id="KW-1185">Reference proteome</keyword>
<evidence type="ECO:0000259" key="2">
    <source>
        <dbReference type="PROSITE" id="PS50004"/>
    </source>
</evidence>
<feature type="region of interest" description="Disordered" evidence="1">
    <location>
        <begin position="268"/>
        <end position="294"/>
    </location>
</feature>
<evidence type="ECO:0000313" key="4">
    <source>
        <dbReference type="Proteomes" id="UP000283634"/>
    </source>
</evidence>
<name>A0A422NC51_TRYRA</name>
<dbReference type="OMA" id="CKSICCT"/>
<sequence>MSNTESDWALREALLLCVTETQPCSSTPCALATSRCEVQTTVHSFPAPYYGADTRRTVSSAVKKVKTTVRCTLEAFIAFISTPQNLQYQEDGVLCNDVIDKRGDALLMRTVYRHHPPVEVVTLRESKMYHTPGAADTNEPLQRFLKTVGNVSHDTSIPKSERPKGGVPPAFPSKVYVDVIHSVPDERTVPAFSTTMRGWMYLSAFIAYELPGPCVHLTFVSAPDEHVAAVTGRCEKRISRIRNLCEMLQQMMSGGTLALLHQQQQQQKDNGFSSSVGSPEPREPALQRRHEPCVTGPPTEAQLCVLRPLLKLHNANVWQHRVQHEGCDVEECEARQCIAAPPFLKAYRISTYIACSLATFFSLVGDPLQAHRYDAFLERSTVIGTQKEGEVVYGQCKRLATHASLRDYCVLVTTALLQPDQLHEAEQLLSVDSSAIMVYVQNAIQCNYRPRCAGYERQVVYAFGYIATTNAEDNCVQAHHIVCIDTVDNSDHRLELAMIQEHITRMAWARQVCQDTKNKAVTISPSLVSLAPAEEEKNTVDTAAKEEVDAEAASFIEVETLEDVTSIVYTHDSETCVSQQAPLNGSFEELEGIFEAHSSGVRTPYRPASPLQHRQVSDATAHKPHPTATTDWTFWPTPTAAKRNPEAKTLKAPPAQTEVSTTKDSTVLQDTPHPPDLPRDFLQVEIRSCRNLLKCGKPKQCVFFFILRTSVASVQTTRVAFNGSPVFHQERLLFEGPQGDSLTVIAVVRTASGRMKRLGKAILSLRNIRESEPHTRWVALVRNSGTSHACVRGEVCITLRGGGSNARASVTPLSAEEEKSLRKRIRHTLMTSGQQHLHRLEWLVGRCWGKPPHEVDALLARYQTGKRHSKVVLTVFDVQGLMTEQGVPLLNSPACQVGWRLAVCTIVRGLCRYNKWLFSRNPFNSWSALGKLFV</sequence>
<dbReference type="Pfam" id="PF00168">
    <property type="entry name" value="C2"/>
    <property type="match status" value="1"/>
</dbReference>
<dbReference type="SUPFAM" id="SSF49562">
    <property type="entry name" value="C2 domain (Calcium/lipid-binding domain, CaLB)"/>
    <property type="match status" value="1"/>
</dbReference>
<comment type="caution">
    <text evidence="3">The sequence shown here is derived from an EMBL/GenBank/DDBJ whole genome shotgun (WGS) entry which is preliminary data.</text>
</comment>
<reference evidence="3 4" key="1">
    <citation type="journal article" date="2018" name="BMC Genomics">
        <title>Genomic comparison of Trypanosoma conorhini and Trypanosoma rangeli to Trypanosoma cruzi strains of high and low virulence.</title>
        <authorList>
            <person name="Bradwell K.R."/>
            <person name="Koparde V.N."/>
            <person name="Matveyev A.V."/>
            <person name="Serrano M.G."/>
            <person name="Alves J.M."/>
            <person name="Parikh H."/>
            <person name="Huang B."/>
            <person name="Lee V."/>
            <person name="Espinosa-Alvarez O."/>
            <person name="Ortiz P.A."/>
            <person name="Costa-Martins A.G."/>
            <person name="Teixeira M.M."/>
            <person name="Buck G.A."/>
        </authorList>
    </citation>
    <scope>NUCLEOTIDE SEQUENCE [LARGE SCALE GENOMIC DNA]</scope>
    <source>
        <strain evidence="3 4">AM80</strain>
    </source>
</reference>
<dbReference type="PROSITE" id="PS50004">
    <property type="entry name" value="C2"/>
    <property type="match status" value="1"/>
</dbReference>
<dbReference type="EMBL" id="MKGL01000209">
    <property type="protein sequence ID" value="RNF03051.1"/>
    <property type="molecule type" value="Genomic_DNA"/>
</dbReference>
<feature type="domain" description="C2" evidence="2">
    <location>
        <begin position="663"/>
        <end position="778"/>
    </location>
</feature>
<evidence type="ECO:0000313" key="3">
    <source>
        <dbReference type="EMBL" id="RNF03051.1"/>
    </source>
</evidence>
<dbReference type="SUPFAM" id="SSF55961">
    <property type="entry name" value="Bet v1-like"/>
    <property type="match status" value="1"/>
</dbReference>
<proteinExistence type="predicted"/>
<feature type="compositionally biased region" description="Polar residues" evidence="1">
    <location>
        <begin position="657"/>
        <end position="669"/>
    </location>
</feature>